<dbReference type="GO" id="GO:0006260">
    <property type="term" value="P:DNA replication"/>
    <property type="evidence" value="ECO:0007669"/>
    <property type="project" value="TreeGrafter"/>
</dbReference>
<dbReference type="OrthoDB" id="9770694at2"/>
<dbReference type="InterPro" id="IPR002611">
    <property type="entry name" value="IstB_ATP-bd"/>
</dbReference>
<organism evidence="2 3">
    <name type="scientific">Slackia faecicanis</name>
    <dbReference type="NCBI Taxonomy" id="255723"/>
    <lineage>
        <taxon>Bacteria</taxon>
        <taxon>Bacillati</taxon>
        <taxon>Actinomycetota</taxon>
        <taxon>Coriobacteriia</taxon>
        <taxon>Eggerthellales</taxon>
        <taxon>Eggerthellaceae</taxon>
        <taxon>Slackia</taxon>
    </lineage>
</organism>
<dbReference type="Proteomes" id="UP000267368">
    <property type="component" value="Unassembled WGS sequence"/>
</dbReference>
<name>A0A3N0AHC0_9ACTN</name>
<evidence type="ECO:0000313" key="2">
    <source>
        <dbReference type="EMBL" id="RNL20840.1"/>
    </source>
</evidence>
<dbReference type="GO" id="GO:0005524">
    <property type="term" value="F:ATP binding"/>
    <property type="evidence" value="ECO:0007669"/>
    <property type="project" value="InterPro"/>
</dbReference>
<evidence type="ECO:0000259" key="1">
    <source>
        <dbReference type="Pfam" id="PF01695"/>
    </source>
</evidence>
<dbReference type="CDD" id="cd00009">
    <property type="entry name" value="AAA"/>
    <property type="match status" value="1"/>
</dbReference>
<dbReference type="InterPro" id="IPR027417">
    <property type="entry name" value="P-loop_NTPase"/>
</dbReference>
<dbReference type="PANTHER" id="PTHR30050:SF4">
    <property type="entry name" value="ATP-BINDING PROTEIN RV3427C IN INSERTION SEQUENCE-RELATED"/>
    <property type="match status" value="1"/>
</dbReference>
<dbReference type="EMBL" id="QICB01000002">
    <property type="protein sequence ID" value="RNL20840.1"/>
    <property type="molecule type" value="Genomic_DNA"/>
</dbReference>
<keyword evidence="3" id="KW-1185">Reference proteome</keyword>
<dbReference type="AlphaFoldDB" id="A0A3N0AHC0"/>
<dbReference type="RefSeq" id="WP_123197939.1">
    <property type="nucleotide sequence ID" value="NZ_QICB01000002.1"/>
</dbReference>
<dbReference type="PANTHER" id="PTHR30050">
    <property type="entry name" value="CHROMOSOMAL REPLICATION INITIATOR PROTEIN DNAA"/>
    <property type="match status" value="1"/>
</dbReference>
<dbReference type="SUPFAM" id="SSF52540">
    <property type="entry name" value="P-loop containing nucleoside triphosphate hydrolases"/>
    <property type="match status" value="1"/>
</dbReference>
<proteinExistence type="predicted"/>
<sequence length="219" mass="23768">MKRPFSASGDVVAMAMAIRDSLPPEAFAAADEEAARRKADVTARRILRSDMPRRFANCAPSMPETAAWAEGAANGEPSNLVLYGEAGCGKTREACAALQIAAKSKPVLFATFGDVLRAVRSTYGAGEGTEETALSRYRSVSVLCVDDLGKERPTADALEKLFALLDFRYGRMKPTVFTTQYTPQTLPRRLMAEGADYEQVDAIMRRVYQGAKAVAMDGR</sequence>
<accession>A0A3N0AHC0</accession>
<gene>
    <name evidence="2" type="ORF">DMP07_04480</name>
</gene>
<reference evidence="3" key="1">
    <citation type="submission" date="2018-05" db="EMBL/GenBank/DDBJ databases">
        <title>Genome Sequencing of selected type strains of the family Eggerthellaceae.</title>
        <authorList>
            <person name="Danylec N."/>
            <person name="Stoll D.A."/>
            <person name="Doetsch A."/>
            <person name="Huch M."/>
        </authorList>
    </citation>
    <scope>NUCLEOTIDE SEQUENCE [LARGE SCALE GENOMIC DNA]</scope>
    <source>
        <strain evidence="3">DSM 17537</strain>
    </source>
</reference>
<dbReference type="Gene3D" id="3.40.50.300">
    <property type="entry name" value="P-loop containing nucleotide triphosphate hydrolases"/>
    <property type="match status" value="1"/>
</dbReference>
<protein>
    <recommendedName>
        <fullName evidence="1">IstB-like ATP-binding domain-containing protein</fullName>
    </recommendedName>
</protein>
<feature type="domain" description="IstB-like ATP-binding" evidence="1">
    <location>
        <begin position="78"/>
        <end position="215"/>
    </location>
</feature>
<comment type="caution">
    <text evidence="2">The sequence shown here is derived from an EMBL/GenBank/DDBJ whole genome shotgun (WGS) entry which is preliminary data.</text>
</comment>
<evidence type="ECO:0000313" key="3">
    <source>
        <dbReference type="Proteomes" id="UP000267368"/>
    </source>
</evidence>
<dbReference type="Pfam" id="PF01695">
    <property type="entry name" value="IstB_IS21"/>
    <property type="match status" value="1"/>
</dbReference>